<feature type="region of interest" description="Disordered" evidence="1">
    <location>
        <begin position="144"/>
        <end position="173"/>
    </location>
</feature>
<comment type="caution">
    <text evidence="2">The sequence shown here is derived from an EMBL/GenBank/DDBJ whole genome shotgun (WGS) entry which is preliminary data.</text>
</comment>
<proteinExistence type="predicted"/>
<evidence type="ECO:0000256" key="1">
    <source>
        <dbReference type="SAM" id="MobiDB-lite"/>
    </source>
</evidence>
<evidence type="ECO:0000313" key="2">
    <source>
        <dbReference type="EMBL" id="KAF9453741.1"/>
    </source>
</evidence>
<reference evidence="2" key="1">
    <citation type="submission" date="2020-11" db="EMBL/GenBank/DDBJ databases">
        <authorList>
            <consortium name="DOE Joint Genome Institute"/>
            <person name="Ahrendt S."/>
            <person name="Riley R."/>
            <person name="Andreopoulos W."/>
            <person name="Labutti K."/>
            <person name="Pangilinan J."/>
            <person name="Ruiz-Duenas F.J."/>
            <person name="Barrasa J.M."/>
            <person name="Sanchez-Garcia M."/>
            <person name="Camarero S."/>
            <person name="Miyauchi S."/>
            <person name="Serrano A."/>
            <person name="Linde D."/>
            <person name="Babiker R."/>
            <person name="Drula E."/>
            <person name="Ayuso-Fernandez I."/>
            <person name="Pacheco R."/>
            <person name="Padilla G."/>
            <person name="Ferreira P."/>
            <person name="Barriuso J."/>
            <person name="Kellner H."/>
            <person name="Castanera R."/>
            <person name="Alfaro M."/>
            <person name="Ramirez L."/>
            <person name="Pisabarro A.G."/>
            <person name="Kuo A."/>
            <person name="Tritt A."/>
            <person name="Lipzen A."/>
            <person name="He G."/>
            <person name="Yan M."/>
            <person name="Ng V."/>
            <person name="Cullen D."/>
            <person name="Martin F."/>
            <person name="Rosso M.-N."/>
            <person name="Henrissat B."/>
            <person name="Hibbett D."/>
            <person name="Martinez A.T."/>
            <person name="Grigoriev I.V."/>
        </authorList>
    </citation>
    <scope>NUCLEOTIDE SEQUENCE</scope>
    <source>
        <strain evidence="2">MF-IS2</strain>
    </source>
</reference>
<evidence type="ECO:0000313" key="3">
    <source>
        <dbReference type="Proteomes" id="UP000807342"/>
    </source>
</evidence>
<gene>
    <name evidence="2" type="ORF">P691DRAFT_790963</name>
</gene>
<name>A0A9P6C678_9AGAR</name>
<dbReference type="AlphaFoldDB" id="A0A9P6C678"/>
<organism evidence="2 3">
    <name type="scientific">Macrolepiota fuliginosa MF-IS2</name>
    <dbReference type="NCBI Taxonomy" id="1400762"/>
    <lineage>
        <taxon>Eukaryota</taxon>
        <taxon>Fungi</taxon>
        <taxon>Dikarya</taxon>
        <taxon>Basidiomycota</taxon>
        <taxon>Agaricomycotina</taxon>
        <taxon>Agaricomycetes</taxon>
        <taxon>Agaricomycetidae</taxon>
        <taxon>Agaricales</taxon>
        <taxon>Agaricineae</taxon>
        <taxon>Agaricaceae</taxon>
        <taxon>Macrolepiota</taxon>
    </lineage>
</organism>
<dbReference type="Proteomes" id="UP000807342">
    <property type="component" value="Unassembled WGS sequence"/>
</dbReference>
<feature type="compositionally biased region" description="Pro residues" evidence="1">
    <location>
        <begin position="162"/>
        <end position="173"/>
    </location>
</feature>
<keyword evidence="3" id="KW-1185">Reference proteome</keyword>
<protein>
    <submittedName>
        <fullName evidence="2">Uncharacterized protein</fullName>
    </submittedName>
</protein>
<dbReference type="EMBL" id="MU151058">
    <property type="protein sequence ID" value="KAF9453741.1"/>
    <property type="molecule type" value="Genomic_DNA"/>
</dbReference>
<sequence>MAHKPQTRIAASDPKLSNTTVAFLNTQNQNLRTKSIMQTLLLVTPPELVQVQIHHELNAIGFTYEAPTLLLPPPQTTEEEAESIVDEMDIHLYNDCLASLLIWIGKEGFNNETDSNTQDALIKSIFKLANLFNLVTIITLPTPSPPPPCSRPHSNKENIHMEPPPLHTPAPLPKVATPPPVIMLTKPKAVVAPTESGPPSRPSFAKAAVKTLHPNAPSFMQDLNIIKATLPAKIAGSQATLPLS</sequence>
<accession>A0A9P6C678</accession>